<protein>
    <submittedName>
        <fullName evidence="8">Peptidase C1A papain C-terminal domain-containing protein</fullName>
    </submittedName>
</protein>
<proteinExistence type="inferred from homology"/>
<dbReference type="SUPFAM" id="SSF54001">
    <property type="entry name" value="Cysteine proteinases"/>
    <property type="match status" value="1"/>
</dbReference>
<dbReference type="PANTHER" id="PTHR12411">
    <property type="entry name" value="CYSTEINE PROTEASE FAMILY C1-RELATED"/>
    <property type="match status" value="1"/>
</dbReference>
<evidence type="ECO:0000256" key="5">
    <source>
        <dbReference type="SAM" id="Phobius"/>
    </source>
</evidence>
<evidence type="ECO:0000256" key="4">
    <source>
        <dbReference type="ARBA" id="ARBA00022807"/>
    </source>
</evidence>
<keyword evidence="5" id="KW-0472">Membrane</keyword>
<keyword evidence="5" id="KW-0812">Transmembrane</keyword>
<evidence type="ECO:0000313" key="8">
    <source>
        <dbReference type="WBParaSite" id="PgR053_g045_t02"/>
    </source>
</evidence>
<keyword evidence="4" id="KW-0788">Thiol protease</keyword>
<comment type="similarity">
    <text evidence="1">Belongs to the peptidase C1 family.</text>
</comment>
<dbReference type="SMART" id="SM00645">
    <property type="entry name" value="Pept_C1"/>
    <property type="match status" value="1"/>
</dbReference>
<sequence>YRHLSDLVALSLLLPTFIEVAFRFLEFQCRMKRHRLFRNLAMGLDELAITRRRCRVEDSAAHPSDILASHEELLQHPSDSGRDPLLVRRPLLLSSKQQVMKEEDYPGQAVFFSGRTKIRCLCGIVAILILLGISFIAAAIGFYLRLQKDVEEIHESKAYLMDLVQQVNEAPQPKWKAKYNPFGTRKKDHNFPFERNSTAIREYLNRLSEFFNSERMKQHIRELTEFPADSLPMEFDARRKWSYCSSLHNVPNQGGCGACYAVAAVGVASDRACIASNGTIQSMFSEEDVLGCCAVCGNCYGGDPLKALVYWVDEGLVTGGRDGCRPYSADLSCGVPCSPAVYPIAEHKRKCYRQCQDIYFKYNYESDKHYGSMAYSMFPRTMSLDNKGSERIKLPTVIGYLNETSDEPLTEKEIRQIIMKELYLWGPTTMAFPVTEEFLHYSSGVFSPFPAANFSERIVYWHVARLIGWGKYDGDNHYWLAVNSFGRHWGDDGVFRIDTQLLERFGLEYETALP</sequence>
<dbReference type="Proteomes" id="UP000887569">
    <property type="component" value="Unplaced"/>
</dbReference>
<keyword evidence="5" id="KW-1133">Transmembrane helix</keyword>
<feature type="domain" description="Peptidase C1A papain C-terminal" evidence="6">
    <location>
        <begin position="231"/>
        <end position="505"/>
    </location>
</feature>
<feature type="transmembrane region" description="Helical" evidence="5">
    <location>
        <begin position="6"/>
        <end position="25"/>
    </location>
</feature>
<dbReference type="Gene3D" id="3.90.70.10">
    <property type="entry name" value="Cysteine proteinases"/>
    <property type="match status" value="1"/>
</dbReference>
<keyword evidence="3" id="KW-0378">Hydrolase</keyword>
<name>A0A915BR05_PARUN</name>
<dbReference type="GO" id="GO:0006508">
    <property type="term" value="P:proteolysis"/>
    <property type="evidence" value="ECO:0007669"/>
    <property type="project" value="UniProtKB-KW"/>
</dbReference>
<organism evidence="7 8">
    <name type="scientific">Parascaris univalens</name>
    <name type="common">Nematode worm</name>
    <dbReference type="NCBI Taxonomy" id="6257"/>
    <lineage>
        <taxon>Eukaryota</taxon>
        <taxon>Metazoa</taxon>
        <taxon>Ecdysozoa</taxon>
        <taxon>Nematoda</taxon>
        <taxon>Chromadorea</taxon>
        <taxon>Rhabditida</taxon>
        <taxon>Spirurina</taxon>
        <taxon>Ascaridomorpha</taxon>
        <taxon>Ascaridoidea</taxon>
        <taxon>Ascarididae</taxon>
        <taxon>Parascaris</taxon>
    </lineage>
</organism>
<dbReference type="Pfam" id="PF00112">
    <property type="entry name" value="Peptidase_C1"/>
    <property type="match status" value="1"/>
</dbReference>
<reference evidence="8" key="1">
    <citation type="submission" date="2022-11" db="UniProtKB">
        <authorList>
            <consortium name="WormBaseParasite"/>
        </authorList>
    </citation>
    <scope>IDENTIFICATION</scope>
</reference>
<dbReference type="WBParaSite" id="PgR053_g045_t02">
    <property type="protein sequence ID" value="PgR053_g045_t02"/>
    <property type="gene ID" value="PgR053_g045"/>
</dbReference>
<evidence type="ECO:0000313" key="7">
    <source>
        <dbReference type="Proteomes" id="UP000887569"/>
    </source>
</evidence>
<keyword evidence="2" id="KW-0645">Protease</keyword>
<dbReference type="InterPro" id="IPR000668">
    <property type="entry name" value="Peptidase_C1A_C"/>
</dbReference>
<dbReference type="GO" id="GO:0008234">
    <property type="term" value="F:cysteine-type peptidase activity"/>
    <property type="evidence" value="ECO:0007669"/>
    <property type="project" value="UniProtKB-KW"/>
</dbReference>
<accession>A0A915BR05</accession>
<keyword evidence="7" id="KW-1185">Reference proteome</keyword>
<evidence type="ECO:0000256" key="3">
    <source>
        <dbReference type="ARBA" id="ARBA00022801"/>
    </source>
</evidence>
<feature type="transmembrane region" description="Helical" evidence="5">
    <location>
        <begin position="121"/>
        <end position="144"/>
    </location>
</feature>
<evidence type="ECO:0000259" key="6">
    <source>
        <dbReference type="SMART" id="SM00645"/>
    </source>
</evidence>
<evidence type="ECO:0000256" key="1">
    <source>
        <dbReference type="ARBA" id="ARBA00008455"/>
    </source>
</evidence>
<dbReference type="PROSITE" id="PS00139">
    <property type="entry name" value="THIOL_PROTEASE_CYS"/>
    <property type="match status" value="1"/>
</dbReference>
<evidence type="ECO:0000256" key="2">
    <source>
        <dbReference type="ARBA" id="ARBA00022670"/>
    </source>
</evidence>
<dbReference type="InterPro" id="IPR038765">
    <property type="entry name" value="Papain-like_cys_pep_sf"/>
</dbReference>
<dbReference type="InterPro" id="IPR000169">
    <property type="entry name" value="Pept_cys_AS"/>
</dbReference>
<dbReference type="InterPro" id="IPR013128">
    <property type="entry name" value="Peptidase_C1A"/>
</dbReference>
<dbReference type="AlphaFoldDB" id="A0A915BR05"/>